<sequence length="80" mass="9227">MKSIETIATVTKDGKITAQLPLDIPEGEHQVVIVIDEKPLAEKAESKEKRPPLNFPVDNYGYWRENLSLRREDMYGDWGR</sequence>
<dbReference type="OrthoDB" id="515321at2"/>
<dbReference type="KEGG" id="nfl:COO91_03321"/>
<dbReference type="EMBL" id="CP024785">
    <property type="protein sequence ID" value="AUB37376.1"/>
    <property type="molecule type" value="Genomic_DNA"/>
</dbReference>
<name>A0A2K8SPH3_9NOSO</name>
<dbReference type="Proteomes" id="UP000232003">
    <property type="component" value="Chromosome"/>
</dbReference>
<gene>
    <name evidence="1" type="ORF">COO91_03321</name>
</gene>
<evidence type="ECO:0000313" key="2">
    <source>
        <dbReference type="Proteomes" id="UP000232003"/>
    </source>
</evidence>
<reference evidence="1 2" key="1">
    <citation type="submission" date="2017-11" db="EMBL/GenBank/DDBJ databases">
        <title>Complete genome of a free-living desiccation-tolerant cyanobacterium and its photosynthetic adaptation to extreme terrestrial habitat.</title>
        <authorList>
            <person name="Shang J."/>
        </authorList>
    </citation>
    <scope>NUCLEOTIDE SEQUENCE [LARGE SCALE GENOMIC DNA]</scope>
    <source>
        <strain evidence="1 2">CCNUN1</strain>
    </source>
</reference>
<evidence type="ECO:0000313" key="1">
    <source>
        <dbReference type="EMBL" id="AUB37376.1"/>
    </source>
</evidence>
<proteinExistence type="predicted"/>
<protein>
    <submittedName>
        <fullName evidence="1">Uncharacterized protein</fullName>
    </submittedName>
</protein>
<organism evidence="1 2">
    <name type="scientific">Nostoc flagelliforme CCNUN1</name>
    <dbReference type="NCBI Taxonomy" id="2038116"/>
    <lineage>
        <taxon>Bacteria</taxon>
        <taxon>Bacillati</taxon>
        <taxon>Cyanobacteriota</taxon>
        <taxon>Cyanophyceae</taxon>
        <taxon>Nostocales</taxon>
        <taxon>Nostocaceae</taxon>
        <taxon>Nostoc</taxon>
    </lineage>
</organism>
<dbReference type="AlphaFoldDB" id="A0A2K8SPH3"/>
<keyword evidence="2" id="KW-1185">Reference proteome</keyword>
<dbReference type="RefSeq" id="WP_100899030.1">
    <property type="nucleotide sequence ID" value="NZ_CAWNNC010000001.1"/>
</dbReference>
<accession>A0A2K8SPH3</accession>